<dbReference type="PANTHER" id="PTHR43569:SF2">
    <property type="entry name" value="AMIDOHYDROLASE-RELATED DOMAIN-CONTAINING PROTEIN"/>
    <property type="match status" value="1"/>
</dbReference>
<dbReference type="Proteomes" id="UP000190135">
    <property type="component" value="Unassembled WGS sequence"/>
</dbReference>
<gene>
    <name evidence="3" type="ORF">SAMN05428963_10958</name>
</gene>
<dbReference type="AlphaFoldDB" id="A0A1T4S7A6"/>
<protein>
    <submittedName>
        <fullName evidence="3">Predicted metal-dependent hydrolase, TIM-barrel fold</fullName>
    </submittedName>
</protein>
<dbReference type="RefSeq" id="WP_165690866.1">
    <property type="nucleotide sequence ID" value="NZ_FUXL01000009.1"/>
</dbReference>
<evidence type="ECO:0000256" key="1">
    <source>
        <dbReference type="ARBA" id="ARBA00038310"/>
    </source>
</evidence>
<dbReference type="Gene3D" id="3.20.20.140">
    <property type="entry name" value="Metal-dependent hydrolases"/>
    <property type="match status" value="1"/>
</dbReference>
<dbReference type="InterPro" id="IPR032466">
    <property type="entry name" value="Metal_Hydrolase"/>
</dbReference>
<reference evidence="3 4" key="1">
    <citation type="submission" date="2017-02" db="EMBL/GenBank/DDBJ databases">
        <authorList>
            <person name="Peterson S.W."/>
        </authorList>
    </citation>
    <scope>NUCLEOTIDE SEQUENCE [LARGE SCALE GENOMIC DNA]</scope>
    <source>
        <strain evidence="3 4">USBA 369</strain>
    </source>
</reference>
<accession>A0A1T4S7A6</accession>
<dbReference type="InterPro" id="IPR006680">
    <property type="entry name" value="Amidohydro-rel"/>
</dbReference>
<dbReference type="Pfam" id="PF04909">
    <property type="entry name" value="Amidohydro_2"/>
    <property type="match status" value="1"/>
</dbReference>
<keyword evidence="3" id="KW-0378">Hydrolase</keyword>
<organism evidence="3 4">
    <name type="scientific">Consotaella salsifontis</name>
    <dbReference type="NCBI Taxonomy" id="1365950"/>
    <lineage>
        <taxon>Bacteria</taxon>
        <taxon>Pseudomonadati</taxon>
        <taxon>Pseudomonadota</taxon>
        <taxon>Alphaproteobacteria</taxon>
        <taxon>Hyphomicrobiales</taxon>
        <taxon>Aurantimonadaceae</taxon>
        <taxon>Consotaella</taxon>
    </lineage>
</organism>
<sequence>MLEIVDSHLHLWDPASLVPPWLGKAPQLLRRFDFDDWRGAAGIGDGWCLKRAVYVEIDAAPADRARENELVFTLARKPASPIAGVVIAADLSRSDIEADLASWLGEPRLKGVRHVLHMPASPRGACLAPDFLANMLVLGRLGLTFDACMRRDELGDLARLAHACQETTIVLDHAGNPGEALFSAGLSAPELQEWRSGIEALARCRNVSCKISGFPVPAAAEPERIRAGIDFCLDAFGEDRVMFASNYPVCELGIPFRPWLDLLLETTRRRPARFLEKLFGANAVRLYRLDP</sequence>
<keyword evidence="4" id="KW-1185">Reference proteome</keyword>
<evidence type="ECO:0000313" key="4">
    <source>
        <dbReference type="Proteomes" id="UP000190135"/>
    </source>
</evidence>
<dbReference type="STRING" id="1365950.SAMN05428963_10958"/>
<evidence type="ECO:0000259" key="2">
    <source>
        <dbReference type="Pfam" id="PF04909"/>
    </source>
</evidence>
<name>A0A1T4S7A6_9HYPH</name>
<dbReference type="SUPFAM" id="SSF51556">
    <property type="entry name" value="Metallo-dependent hydrolases"/>
    <property type="match status" value="1"/>
</dbReference>
<dbReference type="EMBL" id="FUXL01000009">
    <property type="protein sequence ID" value="SKA24037.1"/>
    <property type="molecule type" value="Genomic_DNA"/>
</dbReference>
<dbReference type="GO" id="GO:0016787">
    <property type="term" value="F:hydrolase activity"/>
    <property type="evidence" value="ECO:0007669"/>
    <property type="project" value="UniProtKB-KW"/>
</dbReference>
<proteinExistence type="inferred from homology"/>
<feature type="domain" description="Amidohydrolase-related" evidence="2">
    <location>
        <begin position="5"/>
        <end position="289"/>
    </location>
</feature>
<dbReference type="PANTHER" id="PTHR43569">
    <property type="entry name" value="AMIDOHYDROLASE"/>
    <property type="match status" value="1"/>
</dbReference>
<comment type="similarity">
    <text evidence="1">Belongs to the metallo-dependent hydrolases superfamily.</text>
</comment>
<evidence type="ECO:0000313" key="3">
    <source>
        <dbReference type="EMBL" id="SKA24037.1"/>
    </source>
</evidence>
<dbReference type="InterPro" id="IPR052350">
    <property type="entry name" value="Metallo-dep_Lactonases"/>
</dbReference>